<dbReference type="Proteomes" id="UP000070107">
    <property type="component" value="Unassembled WGS sequence"/>
</dbReference>
<proteinExistence type="predicted"/>
<gene>
    <name evidence="3" type="ORF">ATN84_11410</name>
</gene>
<dbReference type="OrthoDB" id="7187254at2"/>
<dbReference type="AlphaFoldDB" id="A0A135HTZ3"/>
<feature type="domain" description="Putative zinc-finger" evidence="2">
    <location>
        <begin position="10"/>
        <end position="33"/>
    </location>
</feature>
<keyword evidence="1" id="KW-1133">Transmembrane helix</keyword>
<evidence type="ECO:0000256" key="1">
    <source>
        <dbReference type="SAM" id="Phobius"/>
    </source>
</evidence>
<accession>A0A135HTZ3</accession>
<protein>
    <submittedName>
        <fullName evidence="3">Anti-sigma factor</fullName>
    </submittedName>
</protein>
<evidence type="ECO:0000313" key="4">
    <source>
        <dbReference type="Proteomes" id="UP000070107"/>
    </source>
</evidence>
<feature type="transmembrane region" description="Helical" evidence="1">
    <location>
        <begin position="88"/>
        <end position="106"/>
    </location>
</feature>
<dbReference type="InterPro" id="IPR041916">
    <property type="entry name" value="Anti_sigma_zinc_sf"/>
</dbReference>
<dbReference type="STRING" id="1494590.ATN84_11410"/>
<comment type="caution">
    <text evidence="3">The sequence shown here is derived from an EMBL/GenBank/DDBJ whole genome shotgun (WGS) entry which is preliminary data.</text>
</comment>
<name>A0A135HTZ3_9HYPH</name>
<dbReference type="EMBL" id="LNTU01000023">
    <property type="protein sequence ID" value="KXF76648.1"/>
    <property type="molecule type" value="Genomic_DNA"/>
</dbReference>
<sequence length="257" mass="28501">MSRDRKIMTEDALHAYVDGVLDDYDRAAVEEHLVNNPADAETVASWSRQNEVLRSLYGHVADAPAPAHLDVYRIADNRNVLSGNWRRMAAAGILLFALGAAGGWFGHNLAGSTQLATMPLVNEAVAAHNLYTREVIHPVEVKADQRDHLAAWLSKRLDRPLDIPDLRALGFDLVGGRLLPAGGRPAAQFMYEDKTGRRVTLYIVPTQKGAESSFRYATFDGLESFFWRDETISCALVGSLPREELREIATRAYKELG</sequence>
<keyword evidence="4" id="KW-1185">Reference proteome</keyword>
<dbReference type="Gene3D" id="1.10.10.1320">
    <property type="entry name" value="Anti-sigma factor, zinc-finger domain"/>
    <property type="match status" value="1"/>
</dbReference>
<dbReference type="Pfam" id="PF13490">
    <property type="entry name" value="zf-HC2"/>
    <property type="match status" value="1"/>
</dbReference>
<evidence type="ECO:0000313" key="3">
    <source>
        <dbReference type="EMBL" id="KXF76648.1"/>
    </source>
</evidence>
<reference evidence="3 4" key="1">
    <citation type="submission" date="2015-11" db="EMBL/GenBank/DDBJ databases">
        <title>Draft genome sequence of Paramesorhizobium deserti A-3-E, a strain highly resistant to diverse beta-lactam antibiotics.</title>
        <authorList>
            <person name="Lv R."/>
            <person name="Yang X."/>
            <person name="Fang N."/>
            <person name="Guo J."/>
            <person name="Luo X."/>
            <person name="Peng F."/>
            <person name="Yang R."/>
            <person name="Cui Y."/>
            <person name="Fang C."/>
            <person name="Song Y."/>
        </authorList>
    </citation>
    <scope>NUCLEOTIDE SEQUENCE [LARGE SCALE GENOMIC DNA]</scope>
    <source>
        <strain evidence="3 4">A-3-E</strain>
    </source>
</reference>
<keyword evidence="1" id="KW-0812">Transmembrane</keyword>
<keyword evidence="1" id="KW-0472">Membrane</keyword>
<evidence type="ECO:0000259" key="2">
    <source>
        <dbReference type="Pfam" id="PF13490"/>
    </source>
</evidence>
<organism evidence="3 4">
    <name type="scientific">Paramesorhizobium deserti</name>
    <dbReference type="NCBI Taxonomy" id="1494590"/>
    <lineage>
        <taxon>Bacteria</taxon>
        <taxon>Pseudomonadati</taxon>
        <taxon>Pseudomonadota</taxon>
        <taxon>Alphaproteobacteria</taxon>
        <taxon>Hyphomicrobiales</taxon>
        <taxon>Phyllobacteriaceae</taxon>
        <taxon>Paramesorhizobium</taxon>
    </lineage>
</organism>
<dbReference type="InterPro" id="IPR027383">
    <property type="entry name" value="Znf_put"/>
</dbReference>